<evidence type="ECO:0000313" key="5">
    <source>
        <dbReference type="Proteomes" id="UP000016800"/>
    </source>
</evidence>
<evidence type="ECO:0000259" key="3">
    <source>
        <dbReference type="PROSITE" id="PS50048"/>
    </source>
</evidence>
<gene>
    <name evidence="4" type="ORF">FFUJ_00110</name>
</gene>
<dbReference type="PROSITE" id="PS00463">
    <property type="entry name" value="ZN2_CY6_FUNGAL_1"/>
    <property type="match status" value="1"/>
</dbReference>
<dbReference type="GO" id="GO:0008270">
    <property type="term" value="F:zinc ion binding"/>
    <property type="evidence" value="ECO:0007669"/>
    <property type="project" value="InterPro"/>
</dbReference>
<dbReference type="InterPro" id="IPR001138">
    <property type="entry name" value="Zn2Cys6_DnaBD"/>
</dbReference>
<dbReference type="InterPro" id="IPR036864">
    <property type="entry name" value="Zn2-C6_fun-type_DNA-bd_sf"/>
</dbReference>
<keyword evidence="5" id="KW-1185">Reference proteome</keyword>
<reference evidence="5" key="1">
    <citation type="journal article" date="2013" name="PLoS Pathog.">
        <title>Deciphering the cryptic genome: genome-wide analyses of the rice pathogen Fusarium fujikuroi reveal complex regulation of secondary metabolism and novel metabolites.</title>
        <authorList>
            <person name="Wiemann P."/>
            <person name="Sieber C.M."/>
            <person name="von Bargen K.W."/>
            <person name="Studt L."/>
            <person name="Niehaus E.M."/>
            <person name="Espino J.J."/>
            <person name="Huss K."/>
            <person name="Michielse C.B."/>
            <person name="Albermann S."/>
            <person name="Wagner D."/>
            <person name="Bergner S.V."/>
            <person name="Connolly L.R."/>
            <person name="Fischer A."/>
            <person name="Reuter G."/>
            <person name="Kleigrewe K."/>
            <person name="Bald T."/>
            <person name="Wingfield B.D."/>
            <person name="Ophir R."/>
            <person name="Freeman S."/>
            <person name="Hippler M."/>
            <person name="Smith K.M."/>
            <person name="Brown D.W."/>
            <person name="Proctor R.H."/>
            <person name="Munsterkotter M."/>
            <person name="Freitag M."/>
            <person name="Humpf H.U."/>
            <person name="Guldener U."/>
            <person name="Tudzynski B."/>
        </authorList>
    </citation>
    <scope>NUCLEOTIDE SEQUENCE [LARGE SCALE GENOMIC DNA]</scope>
    <source>
        <strain evidence="5">CBS 195.34 / IMI 58289 / NRRL A-6831</strain>
    </source>
</reference>
<evidence type="ECO:0000256" key="1">
    <source>
        <dbReference type="ARBA" id="ARBA00023242"/>
    </source>
</evidence>
<dbReference type="SMART" id="SM00066">
    <property type="entry name" value="GAL4"/>
    <property type="match status" value="1"/>
</dbReference>
<dbReference type="PROSITE" id="PS50048">
    <property type="entry name" value="ZN2_CY6_FUNGAL_2"/>
    <property type="match status" value="1"/>
</dbReference>
<dbReference type="InterPro" id="IPR050797">
    <property type="entry name" value="Carb_Metab_Trans_Reg"/>
</dbReference>
<dbReference type="Pfam" id="PF00172">
    <property type="entry name" value="Zn_clus"/>
    <property type="match status" value="1"/>
</dbReference>
<evidence type="ECO:0000256" key="2">
    <source>
        <dbReference type="SAM" id="MobiDB-lite"/>
    </source>
</evidence>
<name>S0DM56_GIBF5</name>
<dbReference type="EMBL" id="HF679023">
    <property type="protein sequence ID" value="CCT63511.1"/>
    <property type="molecule type" value="Genomic_DNA"/>
</dbReference>
<dbReference type="RefSeq" id="XP_023425592.1">
    <property type="nucleotide sequence ID" value="XM_023573658.1"/>
</dbReference>
<dbReference type="Proteomes" id="UP000016800">
    <property type="component" value="Chromosome I"/>
</dbReference>
<keyword evidence="1" id="KW-0539">Nucleus</keyword>
<dbReference type="HOGENOM" id="CLU_987106_0_0_1"/>
<dbReference type="CDD" id="cd00067">
    <property type="entry name" value="GAL4"/>
    <property type="match status" value="1"/>
</dbReference>
<dbReference type="GO" id="GO:0000981">
    <property type="term" value="F:DNA-binding transcription factor activity, RNA polymerase II-specific"/>
    <property type="evidence" value="ECO:0007669"/>
    <property type="project" value="InterPro"/>
</dbReference>
<feature type="domain" description="Zn(2)-C6 fungal-type" evidence="3">
    <location>
        <begin position="96"/>
        <end position="130"/>
    </location>
</feature>
<dbReference type="AlphaFoldDB" id="S0DM56"/>
<organism evidence="4 5">
    <name type="scientific">Gibberella fujikuroi (strain CBS 195.34 / IMI 58289 / NRRL A-6831)</name>
    <name type="common">Bakanae and foot rot disease fungus</name>
    <name type="synonym">Fusarium fujikuroi</name>
    <dbReference type="NCBI Taxonomy" id="1279085"/>
    <lineage>
        <taxon>Eukaryota</taxon>
        <taxon>Fungi</taxon>
        <taxon>Dikarya</taxon>
        <taxon>Ascomycota</taxon>
        <taxon>Pezizomycotina</taxon>
        <taxon>Sordariomycetes</taxon>
        <taxon>Hypocreomycetidae</taxon>
        <taxon>Hypocreales</taxon>
        <taxon>Nectriaceae</taxon>
        <taxon>Fusarium</taxon>
        <taxon>Fusarium fujikuroi species complex</taxon>
    </lineage>
</organism>
<accession>S0DM56</accession>
<feature type="compositionally biased region" description="Polar residues" evidence="2">
    <location>
        <begin position="13"/>
        <end position="23"/>
    </location>
</feature>
<dbReference type="GeneID" id="35393595"/>
<dbReference type="PANTHER" id="PTHR31668">
    <property type="entry name" value="GLUCOSE TRANSPORT TRANSCRIPTION REGULATOR RGT1-RELATED-RELATED"/>
    <property type="match status" value="1"/>
</dbReference>
<dbReference type="VEuPathDB" id="FungiDB:FFUJ_00110"/>
<dbReference type="SUPFAM" id="SSF57701">
    <property type="entry name" value="Zn2/Cys6 DNA-binding domain"/>
    <property type="match status" value="1"/>
</dbReference>
<evidence type="ECO:0000313" key="4">
    <source>
        <dbReference type="EMBL" id="CCT63511.1"/>
    </source>
</evidence>
<sequence length="282" mass="31728">MSDPFQPLKPSRENNGASFQHSMQPHFGLQGHVLIPSTADIPEIAPHYRNQYMPETFSNSNTNDFNEMLTEEIQQQKGMERQDHKVKLGYRRAGVACDHCRRRKIRCIWSESDRQGVCVNCTRSKRHCEFSVKQQTRDNKSLPNQFLQTSMRDYESLTNGVLTASSLPTSLWGPAGNSATGTSDARGLKEEYCVPGYGPEDFTEWTSREASLSPYSQAGQSASSWQLSPYTPTPGENPVILPLEPVLPYVPASMLPTYTSNFEEWDSPCPTSSAPCSEEYYH</sequence>
<protein>
    <recommendedName>
        <fullName evidence="3">Zn(2)-C6 fungal-type domain-containing protein</fullName>
    </recommendedName>
</protein>
<dbReference type="Gene3D" id="4.10.240.10">
    <property type="entry name" value="Zn(2)-C6 fungal-type DNA-binding domain"/>
    <property type="match status" value="1"/>
</dbReference>
<feature type="region of interest" description="Disordered" evidence="2">
    <location>
        <begin position="1"/>
        <end position="23"/>
    </location>
</feature>
<proteinExistence type="predicted"/>